<proteinExistence type="predicted"/>
<dbReference type="InterPro" id="IPR040283">
    <property type="entry name" value="DDB_G0292058-like"/>
</dbReference>
<gene>
    <name evidence="3" type="ORF">CEURO_LOCUS7974</name>
</gene>
<dbReference type="EMBL" id="CAMAPE010000014">
    <property type="protein sequence ID" value="CAH9081626.1"/>
    <property type="molecule type" value="Genomic_DNA"/>
</dbReference>
<organism evidence="3 4">
    <name type="scientific">Cuscuta europaea</name>
    <name type="common">European dodder</name>
    <dbReference type="NCBI Taxonomy" id="41803"/>
    <lineage>
        <taxon>Eukaryota</taxon>
        <taxon>Viridiplantae</taxon>
        <taxon>Streptophyta</taxon>
        <taxon>Embryophyta</taxon>
        <taxon>Tracheophyta</taxon>
        <taxon>Spermatophyta</taxon>
        <taxon>Magnoliopsida</taxon>
        <taxon>eudicotyledons</taxon>
        <taxon>Gunneridae</taxon>
        <taxon>Pentapetalae</taxon>
        <taxon>asterids</taxon>
        <taxon>lamiids</taxon>
        <taxon>Solanales</taxon>
        <taxon>Convolvulaceae</taxon>
        <taxon>Cuscuteae</taxon>
        <taxon>Cuscuta</taxon>
        <taxon>Cuscuta subgen. Cuscuta</taxon>
    </lineage>
</organism>
<feature type="transmembrane region" description="Helical" evidence="1">
    <location>
        <begin position="103"/>
        <end position="133"/>
    </location>
</feature>
<dbReference type="GO" id="GO:0016020">
    <property type="term" value="C:membrane"/>
    <property type="evidence" value="ECO:0007669"/>
    <property type="project" value="TreeGrafter"/>
</dbReference>
<keyword evidence="1" id="KW-0472">Membrane</keyword>
<keyword evidence="2" id="KW-0732">Signal</keyword>
<dbReference type="PANTHER" id="PTHR31414">
    <property type="entry name" value="TRANSMEMBRANE PROTEIN DDB_G0292058"/>
    <property type="match status" value="1"/>
</dbReference>
<feature type="transmembrane region" description="Helical" evidence="1">
    <location>
        <begin position="264"/>
        <end position="285"/>
    </location>
</feature>
<dbReference type="Proteomes" id="UP001152484">
    <property type="component" value="Unassembled WGS sequence"/>
</dbReference>
<comment type="caution">
    <text evidence="3">The sequence shown here is derived from an EMBL/GenBank/DDBJ whole genome shotgun (WGS) entry which is preliminary data.</text>
</comment>
<evidence type="ECO:0000256" key="1">
    <source>
        <dbReference type="SAM" id="Phobius"/>
    </source>
</evidence>
<accession>A0A9P1E6D3</accession>
<dbReference type="OrthoDB" id="1937321at2759"/>
<feature type="transmembrane region" description="Helical" evidence="1">
    <location>
        <begin position="154"/>
        <end position="175"/>
    </location>
</feature>
<feature type="transmembrane region" description="Helical" evidence="1">
    <location>
        <begin position="503"/>
        <end position="524"/>
    </location>
</feature>
<dbReference type="AlphaFoldDB" id="A0A9P1E6D3"/>
<feature type="chain" id="PRO_5040306076" evidence="2">
    <location>
        <begin position="26"/>
        <end position="546"/>
    </location>
</feature>
<evidence type="ECO:0000313" key="3">
    <source>
        <dbReference type="EMBL" id="CAH9081626.1"/>
    </source>
</evidence>
<dbReference type="PANTHER" id="PTHR31414:SF16">
    <property type="entry name" value="TRANSMEMBRANE PROTEIN"/>
    <property type="match status" value="1"/>
</dbReference>
<evidence type="ECO:0000256" key="2">
    <source>
        <dbReference type="SAM" id="SignalP"/>
    </source>
</evidence>
<feature type="transmembrane region" description="Helical" evidence="1">
    <location>
        <begin position="292"/>
        <end position="316"/>
    </location>
</feature>
<sequence length="546" mass="60945">MDMIKGYSFFALFLVLTICISSKTAASVRSKDPLEAILENTGKENFAAWTNRELNAALTQAPSPATQGLNDTLLLAGDRTRRPDILSRFHKYMGGWDIVNKHYWASVGFTGAAGFILSVLWFAFFGLALMVHYCVGWRIKIPFMTKESRCSDRVCLIVLIVFTCTAAIGCILLSIGQDKFRVESLDTLKFVVNQSDYAVLTLRNVTQYLTLAKTVKVAQMFLPSNAIDDIDRLNGDLNEAANTLEEKTNVNAGRIRRVFNLVRMALITVAAVMLISSLFGLCLSIRGHKHTIHIFIISGWLLVSITLILCGVFVIINNAIADTCVAMGEWVDNPQAETALSNILPCVDQSTTNRSLIKSKQVVVDIVDIVNAFVDTYANSDPLDPGNSINYNQSGPLIPHLCYPYDSRLQDLPCPAQQVSMENSSLVWQNYTCNVSEAGVCSSVGRLLPDMYRQLVAAVNISYALEHYALPMLNLQNCNFVRDAFRNITSQHCPRLEREVRTVYAGLALISVGLMLSLALWMVYANRPRREEVFERLFKNRGWFLC</sequence>
<keyword evidence="1" id="KW-1133">Transmembrane helix</keyword>
<reference evidence="3" key="1">
    <citation type="submission" date="2022-07" db="EMBL/GenBank/DDBJ databases">
        <authorList>
            <person name="Macas J."/>
            <person name="Novak P."/>
            <person name="Neumann P."/>
        </authorList>
    </citation>
    <scope>NUCLEOTIDE SEQUENCE</scope>
</reference>
<keyword evidence="1" id="KW-0812">Transmembrane</keyword>
<feature type="signal peptide" evidence="2">
    <location>
        <begin position="1"/>
        <end position="25"/>
    </location>
</feature>
<name>A0A9P1E6D3_CUSEU</name>
<keyword evidence="4" id="KW-1185">Reference proteome</keyword>
<protein>
    <submittedName>
        <fullName evidence="3">Uncharacterized protein</fullName>
    </submittedName>
</protein>
<evidence type="ECO:0000313" key="4">
    <source>
        <dbReference type="Proteomes" id="UP001152484"/>
    </source>
</evidence>